<dbReference type="PIRSF" id="PIRSF000456">
    <property type="entry name" value="UDP-GlcNAc_acltr"/>
    <property type="match status" value="1"/>
</dbReference>
<comment type="caution">
    <text evidence="9">The sequence shown here is derived from an EMBL/GenBank/DDBJ whole genome shotgun (WGS) entry which is preliminary data.</text>
</comment>
<evidence type="ECO:0000256" key="2">
    <source>
        <dbReference type="ARBA" id="ARBA00022556"/>
    </source>
</evidence>
<evidence type="ECO:0000256" key="1">
    <source>
        <dbReference type="ARBA" id="ARBA00022516"/>
    </source>
</evidence>
<dbReference type="InterPro" id="IPR037157">
    <property type="entry name" value="Acetyltransf_C_sf"/>
</dbReference>
<dbReference type="EC" id="2.3.1.129" evidence="7"/>
<comment type="similarity">
    <text evidence="7">Belongs to the transferase hexapeptide repeat family. LpxA subfamily.</text>
</comment>
<comment type="catalytic activity">
    <reaction evidence="7">
        <text>a (3R)-hydroxyacyl-[ACP] + UDP-N-acetyl-alpha-D-glucosamine = a UDP-3-O-[(3R)-3-hydroxyacyl]-N-acetyl-alpha-D-glucosamine + holo-[ACP]</text>
        <dbReference type="Rhea" id="RHEA:67812"/>
        <dbReference type="Rhea" id="RHEA-COMP:9685"/>
        <dbReference type="Rhea" id="RHEA-COMP:9945"/>
        <dbReference type="ChEBI" id="CHEBI:57705"/>
        <dbReference type="ChEBI" id="CHEBI:64479"/>
        <dbReference type="ChEBI" id="CHEBI:78827"/>
        <dbReference type="ChEBI" id="CHEBI:173225"/>
        <dbReference type="EC" id="2.3.1.129"/>
    </reaction>
</comment>
<dbReference type="PANTHER" id="PTHR43480:SF1">
    <property type="entry name" value="ACYL-[ACYL-CARRIER-PROTEIN]--UDP-N-ACETYLGLUCOSAMINE O-ACYLTRANSFERASE, MITOCHONDRIAL-RELATED"/>
    <property type="match status" value="1"/>
</dbReference>
<dbReference type="UniPathway" id="UPA00359">
    <property type="reaction ID" value="UER00477"/>
</dbReference>
<keyword evidence="1 7" id="KW-0444">Lipid biosynthesis</keyword>
<gene>
    <name evidence="7" type="primary">lpxA</name>
    <name evidence="9" type="ORF">DFR39_102130</name>
</gene>
<dbReference type="HAMAP" id="MF_00387">
    <property type="entry name" value="LpxA"/>
    <property type="match status" value="1"/>
</dbReference>
<dbReference type="OrthoDB" id="9807278at2"/>
<proteinExistence type="inferred from homology"/>
<dbReference type="GO" id="GO:0009245">
    <property type="term" value="P:lipid A biosynthetic process"/>
    <property type="evidence" value="ECO:0007669"/>
    <property type="project" value="UniProtKB-UniRule"/>
</dbReference>
<dbReference type="EMBL" id="SNXE01000002">
    <property type="protein sequence ID" value="TDP11751.1"/>
    <property type="molecule type" value="Genomic_DNA"/>
</dbReference>
<dbReference type="Gene3D" id="1.20.1180.10">
    <property type="entry name" value="Udp N-acetylglucosamine O-acyltransferase, C-terminal domain"/>
    <property type="match status" value="1"/>
</dbReference>
<dbReference type="Pfam" id="PF13720">
    <property type="entry name" value="Acetyltransf_11"/>
    <property type="match status" value="1"/>
</dbReference>
<keyword evidence="5 7" id="KW-0443">Lipid metabolism</keyword>
<keyword evidence="7" id="KW-0963">Cytoplasm</keyword>
<dbReference type="GO" id="GO:0016020">
    <property type="term" value="C:membrane"/>
    <property type="evidence" value="ECO:0007669"/>
    <property type="project" value="GOC"/>
</dbReference>
<evidence type="ECO:0000313" key="10">
    <source>
        <dbReference type="Proteomes" id="UP000295357"/>
    </source>
</evidence>
<evidence type="ECO:0000256" key="3">
    <source>
        <dbReference type="ARBA" id="ARBA00022679"/>
    </source>
</evidence>
<protein>
    <recommendedName>
        <fullName evidence="7">Acyl-[acyl-carrier-protein]--UDP-N-acetylglucosamine O-acyltransferase</fullName>
        <shortName evidence="7">UDP-N-acetylglucosamine acyltransferase</shortName>
        <ecNumber evidence="7">2.3.1.129</ecNumber>
    </recommendedName>
</protein>
<comment type="subunit">
    <text evidence="7">Homotrimer.</text>
</comment>
<feature type="domain" description="UDP N-acetylglucosamine O-acyltransferase C-terminal" evidence="8">
    <location>
        <begin position="174"/>
        <end position="259"/>
    </location>
</feature>
<comment type="subcellular location">
    <subcellularLocation>
        <location evidence="7">Cytoplasm</location>
    </subcellularLocation>
</comment>
<dbReference type="GO" id="GO:0005737">
    <property type="term" value="C:cytoplasm"/>
    <property type="evidence" value="ECO:0007669"/>
    <property type="project" value="UniProtKB-SubCell"/>
</dbReference>
<dbReference type="Gene3D" id="2.160.10.10">
    <property type="entry name" value="Hexapeptide repeat proteins"/>
    <property type="match status" value="1"/>
</dbReference>
<keyword evidence="6 7" id="KW-0012">Acyltransferase</keyword>
<dbReference type="NCBIfam" id="NF003657">
    <property type="entry name" value="PRK05289.1"/>
    <property type="match status" value="1"/>
</dbReference>
<dbReference type="SUPFAM" id="SSF51161">
    <property type="entry name" value="Trimeric LpxA-like enzymes"/>
    <property type="match status" value="1"/>
</dbReference>
<evidence type="ECO:0000256" key="6">
    <source>
        <dbReference type="ARBA" id="ARBA00023315"/>
    </source>
</evidence>
<dbReference type="Pfam" id="PF00132">
    <property type="entry name" value="Hexapep"/>
    <property type="match status" value="1"/>
</dbReference>
<name>A0A4R6N870_9BURK</name>
<dbReference type="CDD" id="cd03351">
    <property type="entry name" value="LbH_UDP-GlcNAc_AT"/>
    <property type="match status" value="1"/>
</dbReference>
<dbReference type="PANTHER" id="PTHR43480">
    <property type="entry name" value="ACYL-[ACYL-CARRIER-PROTEIN]--UDP-N-ACETYLGLUCOSAMINE O-ACYLTRANSFERASE"/>
    <property type="match status" value="1"/>
</dbReference>
<evidence type="ECO:0000313" key="9">
    <source>
        <dbReference type="EMBL" id="TDP11751.1"/>
    </source>
</evidence>
<dbReference type="NCBIfam" id="TIGR01852">
    <property type="entry name" value="lipid_A_lpxA"/>
    <property type="match status" value="1"/>
</dbReference>
<comment type="pathway">
    <text evidence="7">Glycolipid biosynthesis; lipid IV(A) biosynthesis; lipid IV(A) from (3R)-3-hydroxytetradecanoyl-[acyl-carrier-protein] and UDP-N-acetyl-alpha-D-glucosamine: step 1/6.</text>
</comment>
<sequence>MIHATAIVDPKAELDSSVTVGPYTVIGAGVRIGAGTSVGPHCVIEGPTTVGRDNKIFQFASLGAAPQDKKYAGEPTQLIVGDRNTIREFCTMNRGTVQDDGITALGDDNWIMAYVHLAHDCKVGNRVIMANNAQLAGHVHVGDWAILGGFTAVHQFVHIGAHSMTGLGSILFQDLPPFIMAAGNTAEARSFNLEGLKRRGFTPEQLNAVKQMYRLLYRRGLTVDQAQIEMAGLQASHPEARDTIQLMLDFLKTATRGIIR</sequence>
<evidence type="ECO:0000256" key="5">
    <source>
        <dbReference type="ARBA" id="ARBA00023098"/>
    </source>
</evidence>
<keyword evidence="4 7" id="KW-0677">Repeat</keyword>
<organism evidence="9 10">
    <name type="scientific">Roseateles asaccharophilus</name>
    <dbReference type="NCBI Taxonomy" id="582607"/>
    <lineage>
        <taxon>Bacteria</taxon>
        <taxon>Pseudomonadati</taxon>
        <taxon>Pseudomonadota</taxon>
        <taxon>Betaproteobacteria</taxon>
        <taxon>Burkholderiales</taxon>
        <taxon>Sphaerotilaceae</taxon>
        <taxon>Roseateles</taxon>
    </lineage>
</organism>
<evidence type="ECO:0000256" key="7">
    <source>
        <dbReference type="HAMAP-Rule" id="MF_00387"/>
    </source>
</evidence>
<keyword evidence="3 7" id="KW-0808">Transferase</keyword>
<dbReference type="RefSeq" id="WP_133602529.1">
    <property type="nucleotide sequence ID" value="NZ_JAUFPJ010000002.1"/>
</dbReference>
<comment type="function">
    <text evidence="7">Involved in the biosynthesis of lipid A, a phosphorylated glycolipid that anchors the lipopolysaccharide to the outer membrane of the cell.</text>
</comment>
<dbReference type="InterPro" id="IPR011004">
    <property type="entry name" value="Trimer_LpxA-like_sf"/>
</dbReference>
<keyword evidence="2 7" id="KW-0441">Lipid A biosynthesis</keyword>
<dbReference type="InterPro" id="IPR029098">
    <property type="entry name" value="Acetyltransf_C"/>
</dbReference>
<dbReference type="InterPro" id="IPR010137">
    <property type="entry name" value="Lipid_A_LpxA"/>
</dbReference>
<dbReference type="GO" id="GO:0008780">
    <property type="term" value="F:acyl-[acyl-carrier-protein]-UDP-N-acetylglucosamine O-acyltransferase activity"/>
    <property type="evidence" value="ECO:0007669"/>
    <property type="project" value="UniProtKB-UniRule"/>
</dbReference>
<dbReference type="InterPro" id="IPR001451">
    <property type="entry name" value="Hexapep"/>
</dbReference>
<evidence type="ECO:0000259" key="8">
    <source>
        <dbReference type="Pfam" id="PF13720"/>
    </source>
</evidence>
<dbReference type="Proteomes" id="UP000295357">
    <property type="component" value="Unassembled WGS sequence"/>
</dbReference>
<keyword evidence="10" id="KW-1185">Reference proteome</keyword>
<evidence type="ECO:0000256" key="4">
    <source>
        <dbReference type="ARBA" id="ARBA00022737"/>
    </source>
</evidence>
<dbReference type="AlphaFoldDB" id="A0A4R6N870"/>
<accession>A0A4R6N870</accession>
<reference evidence="9 10" key="1">
    <citation type="submission" date="2019-03" db="EMBL/GenBank/DDBJ databases">
        <title>Genomic Encyclopedia of Type Strains, Phase IV (KMG-IV): sequencing the most valuable type-strain genomes for metagenomic binning, comparative biology and taxonomic classification.</title>
        <authorList>
            <person name="Goeker M."/>
        </authorList>
    </citation>
    <scope>NUCLEOTIDE SEQUENCE [LARGE SCALE GENOMIC DNA]</scope>
    <source>
        <strain evidence="9 10">DSM 25082</strain>
    </source>
</reference>